<comment type="caution">
    <text evidence="2">The sequence shown here is derived from an EMBL/GenBank/DDBJ whole genome shotgun (WGS) entry which is preliminary data.</text>
</comment>
<dbReference type="PANTHER" id="PTHR47211">
    <property type="entry name" value="TRIHELIX TRANSCRIPTION FACTOR ASR3"/>
    <property type="match status" value="1"/>
</dbReference>
<name>A0A9J5XAW4_SOLCO</name>
<dbReference type="PANTHER" id="PTHR47211:SF6">
    <property type="entry name" value="MYB_SANT-LIKE DNA-BINDING DOMAIN-CONTAINING PROTEIN"/>
    <property type="match status" value="1"/>
</dbReference>
<evidence type="ECO:0000313" key="2">
    <source>
        <dbReference type="EMBL" id="KAG5584922.1"/>
    </source>
</evidence>
<accession>A0A9J5XAW4</accession>
<protein>
    <recommendedName>
        <fullName evidence="1">Myb/SANT-like DNA-binding domain-containing protein</fullName>
    </recommendedName>
</protein>
<dbReference type="InterPro" id="IPR044822">
    <property type="entry name" value="Myb_DNA-bind_4"/>
</dbReference>
<reference evidence="2 3" key="1">
    <citation type="submission" date="2020-09" db="EMBL/GenBank/DDBJ databases">
        <title>De no assembly of potato wild relative species, Solanum commersonii.</title>
        <authorList>
            <person name="Cho K."/>
        </authorList>
    </citation>
    <scope>NUCLEOTIDE SEQUENCE [LARGE SCALE GENOMIC DNA]</scope>
    <source>
        <strain evidence="2">LZ3.2</strain>
        <tissue evidence="2">Leaf</tissue>
    </source>
</reference>
<keyword evidence="3" id="KW-1185">Reference proteome</keyword>
<organism evidence="2 3">
    <name type="scientific">Solanum commersonii</name>
    <name type="common">Commerson's wild potato</name>
    <name type="synonym">Commerson's nightshade</name>
    <dbReference type="NCBI Taxonomy" id="4109"/>
    <lineage>
        <taxon>Eukaryota</taxon>
        <taxon>Viridiplantae</taxon>
        <taxon>Streptophyta</taxon>
        <taxon>Embryophyta</taxon>
        <taxon>Tracheophyta</taxon>
        <taxon>Spermatophyta</taxon>
        <taxon>Magnoliopsida</taxon>
        <taxon>eudicotyledons</taxon>
        <taxon>Gunneridae</taxon>
        <taxon>Pentapetalae</taxon>
        <taxon>asterids</taxon>
        <taxon>lamiids</taxon>
        <taxon>Solanales</taxon>
        <taxon>Solanaceae</taxon>
        <taxon>Solanoideae</taxon>
        <taxon>Solaneae</taxon>
        <taxon>Solanum</taxon>
    </lineage>
</organism>
<dbReference type="AlphaFoldDB" id="A0A9J5XAW4"/>
<proteinExistence type="predicted"/>
<dbReference type="EMBL" id="JACXVP010000009">
    <property type="protein sequence ID" value="KAG5584922.1"/>
    <property type="molecule type" value="Genomic_DNA"/>
</dbReference>
<sequence length="76" mass="8366">MASMMPTKCKGSLINLARIGGLELGSTRVEAKWNSITSYCKRQGVNRGPIQCHKRWSNLAGDFKKIKSGSLGLKKK</sequence>
<feature type="domain" description="Myb/SANT-like DNA-binding" evidence="1">
    <location>
        <begin position="25"/>
        <end position="72"/>
    </location>
</feature>
<evidence type="ECO:0000259" key="1">
    <source>
        <dbReference type="Pfam" id="PF13837"/>
    </source>
</evidence>
<dbReference type="Gene3D" id="1.10.10.60">
    <property type="entry name" value="Homeodomain-like"/>
    <property type="match status" value="1"/>
</dbReference>
<dbReference type="Proteomes" id="UP000824120">
    <property type="component" value="Chromosome 9"/>
</dbReference>
<dbReference type="Pfam" id="PF13837">
    <property type="entry name" value="Myb_DNA-bind_4"/>
    <property type="match status" value="1"/>
</dbReference>
<dbReference type="OrthoDB" id="1865198at2759"/>
<evidence type="ECO:0000313" key="3">
    <source>
        <dbReference type="Proteomes" id="UP000824120"/>
    </source>
</evidence>
<gene>
    <name evidence="2" type="ORF">H5410_045356</name>
</gene>